<comment type="pathway">
    <text evidence="3">Protein modification; protein ubiquitination.</text>
</comment>
<keyword evidence="10" id="KW-0833">Ubl conjugation pathway</keyword>
<evidence type="ECO:0000256" key="6">
    <source>
        <dbReference type="ARBA" id="ARBA00022692"/>
    </source>
</evidence>
<evidence type="ECO:0000313" key="18">
    <source>
        <dbReference type="Proteomes" id="UP001295684"/>
    </source>
</evidence>
<gene>
    <name evidence="17" type="ORF">ECRASSUSDP1_LOCUS23311</name>
</gene>
<proteinExistence type="predicted"/>
<comment type="caution">
    <text evidence="17">The sequence shown here is derived from an EMBL/GenBank/DDBJ whole genome shotgun (WGS) entry which is preliminary data.</text>
</comment>
<feature type="compositionally biased region" description="Low complexity" evidence="14">
    <location>
        <begin position="25"/>
        <end position="37"/>
    </location>
</feature>
<dbReference type="SUPFAM" id="SSF57850">
    <property type="entry name" value="RING/U-box"/>
    <property type="match status" value="3"/>
</dbReference>
<evidence type="ECO:0000256" key="3">
    <source>
        <dbReference type="ARBA" id="ARBA00004906"/>
    </source>
</evidence>
<sequence>MEKTPGQHCENSESEGKERSEERSPLSLNPGRSSSSSFKEGSVISLLENNLNENLRYSFSQRRNSTRDQNPLYDKLFSEGDNEDLEANPESNNSSEVHATVNLYLLNKLSAEMGFKKSTVKHVLVNYSSDIGNDIGKAIDFCMFAKENGLDDHLSESESSIEEFNGQNVSSLTTVNRLEMGTIIEEEESKDLLSSEIDQNESSLTMVADNKEEPKSEYSSEDSSDDEAVDPNEETVNCLICYEDHPISRVYSLSCGHQFGISCLRMMFKVGINDGKVLETNCAHYECEKKYTPQDVRSIVKSTRLLEKFDRFRENMEVNMDKNKQWCPYPNCNLWAKGSGWKPKVQCDNGHRFCFICQQDWHRGNCKDALDDKLLDYVSEKGVCRCPKCNIRTEKNSGCNHMTCICGHQWCWLCKGKYSQHHYSYWNVFGCASMQYTEDWNKCKILLYYTLMIFVLMPVFMLFCPVGMMIVGMYDPLRNYDNCCAQFCLIPRAILGYRYRLKCSQILCLTCLYLPFILTFGLLVGVMFFIVLYPIAVAITVWKMIRLIFRDCRCFQKLTY</sequence>
<dbReference type="InterPro" id="IPR013083">
    <property type="entry name" value="Znf_RING/FYVE/PHD"/>
</dbReference>
<feature type="compositionally biased region" description="Polar residues" evidence="14">
    <location>
        <begin position="60"/>
        <end position="69"/>
    </location>
</feature>
<evidence type="ECO:0000256" key="9">
    <source>
        <dbReference type="ARBA" id="ARBA00022771"/>
    </source>
</evidence>
<keyword evidence="7" id="KW-0479">Metal-binding</keyword>
<evidence type="ECO:0000256" key="12">
    <source>
        <dbReference type="ARBA" id="ARBA00022989"/>
    </source>
</evidence>
<accession>A0AAD2D6R2</accession>
<keyword evidence="13 15" id="KW-0472">Membrane</keyword>
<dbReference type="GO" id="GO:0005737">
    <property type="term" value="C:cytoplasm"/>
    <property type="evidence" value="ECO:0007669"/>
    <property type="project" value="UniProtKB-ARBA"/>
</dbReference>
<dbReference type="PANTHER" id="PTHR11685">
    <property type="entry name" value="RBR FAMILY RING FINGER AND IBR DOMAIN-CONTAINING"/>
    <property type="match status" value="1"/>
</dbReference>
<evidence type="ECO:0000256" key="14">
    <source>
        <dbReference type="SAM" id="MobiDB-lite"/>
    </source>
</evidence>
<keyword evidence="6 15" id="KW-0812">Transmembrane</keyword>
<name>A0AAD2D6R2_EUPCR</name>
<keyword evidence="8" id="KW-0677">Repeat</keyword>
<dbReference type="EC" id="2.3.2.31" evidence="4"/>
<dbReference type="GO" id="GO:0016567">
    <property type="term" value="P:protein ubiquitination"/>
    <property type="evidence" value="ECO:0007669"/>
    <property type="project" value="InterPro"/>
</dbReference>
<protein>
    <recommendedName>
        <fullName evidence="4">RBR-type E3 ubiquitin transferase</fullName>
        <ecNumber evidence="4">2.3.2.31</ecNumber>
    </recommendedName>
</protein>
<evidence type="ECO:0000256" key="1">
    <source>
        <dbReference type="ARBA" id="ARBA00001798"/>
    </source>
</evidence>
<dbReference type="PROSITE" id="PS51873">
    <property type="entry name" value="TRIAD"/>
    <property type="match status" value="1"/>
</dbReference>
<feature type="transmembrane region" description="Helical" evidence="15">
    <location>
        <begin position="506"/>
        <end position="524"/>
    </location>
</feature>
<feature type="region of interest" description="Disordered" evidence="14">
    <location>
        <begin position="202"/>
        <end position="231"/>
    </location>
</feature>
<evidence type="ECO:0000259" key="16">
    <source>
        <dbReference type="PROSITE" id="PS51873"/>
    </source>
</evidence>
<dbReference type="GO" id="GO:0061630">
    <property type="term" value="F:ubiquitin protein ligase activity"/>
    <property type="evidence" value="ECO:0007669"/>
    <property type="project" value="UniProtKB-EC"/>
</dbReference>
<dbReference type="AlphaFoldDB" id="A0AAD2D6R2"/>
<feature type="domain" description="RING-type" evidence="16">
    <location>
        <begin position="234"/>
        <end position="435"/>
    </location>
</feature>
<dbReference type="Pfam" id="PF22191">
    <property type="entry name" value="IBR_1"/>
    <property type="match status" value="1"/>
</dbReference>
<keyword evidence="12 15" id="KW-1133">Transmembrane helix</keyword>
<dbReference type="Pfam" id="PF01485">
    <property type="entry name" value="IBR"/>
    <property type="match status" value="1"/>
</dbReference>
<feature type="region of interest" description="Disordered" evidence="14">
    <location>
        <begin position="1"/>
        <end position="40"/>
    </location>
</feature>
<evidence type="ECO:0000256" key="13">
    <source>
        <dbReference type="ARBA" id="ARBA00023136"/>
    </source>
</evidence>
<feature type="compositionally biased region" description="Acidic residues" evidence="14">
    <location>
        <begin position="219"/>
        <end position="231"/>
    </location>
</feature>
<keyword evidence="9" id="KW-0863">Zinc-finger</keyword>
<evidence type="ECO:0000256" key="10">
    <source>
        <dbReference type="ARBA" id="ARBA00022786"/>
    </source>
</evidence>
<feature type="transmembrane region" description="Helical" evidence="15">
    <location>
        <begin position="530"/>
        <end position="549"/>
    </location>
</feature>
<feature type="compositionally biased region" description="Basic and acidic residues" evidence="14">
    <location>
        <begin position="209"/>
        <end position="218"/>
    </location>
</feature>
<organism evidence="17 18">
    <name type="scientific">Euplotes crassus</name>
    <dbReference type="NCBI Taxonomy" id="5936"/>
    <lineage>
        <taxon>Eukaryota</taxon>
        <taxon>Sar</taxon>
        <taxon>Alveolata</taxon>
        <taxon>Ciliophora</taxon>
        <taxon>Intramacronucleata</taxon>
        <taxon>Spirotrichea</taxon>
        <taxon>Hypotrichia</taxon>
        <taxon>Euplotida</taxon>
        <taxon>Euplotidae</taxon>
        <taxon>Moneuplotes</taxon>
    </lineage>
</organism>
<dbReference type="InterPro" id="IPR002867">
    <property type="entry name" value="IBR_dom"/>
</dbReference>
<keyword evidence="11" id="KW-0862">Zinc</keyword>
<evidence type="ECO:0000313" key="17">
    <source>
        <dbReference type="EMBL" id="CAI2381845.1"/>
    </source>
</evidence>
<dbReference type="GO" id="GO:0031090">
    <property type="term" value="C:organelle membrane"/>
    <property type="evidence" value="ECO:0007669"/>
    <property type="project" value="UniProtKB-ARBA"/>
</dbReference>
<evidence type="ECO:0000256" key="11">
    <source>
        <dbReference type="ARBA" id="ARBA00022833"/>
    </source>
</evidence>
<feature type="compositionally biased region" description="Basic and acidic residues" evidence="14">
    <location>
        <begin position="1"/>
        <end position="24"/>
    </location>
</feature>
<dbReference type="Gene3D" id="1.20.120.1750">
    <property type="match status" value="1"/>
</dbReference>
<dbReference type="SMART" id="SM00647">
    <property type="entry name" value="IBR"/>
    <property type="match status" value="2"/>
</dbReference>
<evidence type="ECO:0000256" key="8">
    <source>
        <dbReference type="ARBA" id="ARBA00022737"/>
    </source>
</evidence>
<evidence type="ECO:0000256" key="2">
    <source>
        <dbReference type="ARBA" id="ARBA00004167"/>
    </source>
</evidence>
<evidence type="ECO:0000256" key="15">
    <source>
        <dbReference type="SAM" id="Phobius"/>
    </source>
</evidence>
<dbReference type="InterPro" id="IPR044066">
    <property type="entry name" value="TRIAD_supradom"/>
</dbReference>
<keyword evidence="5" id="KW-0808">Transferase</keyword>
<evidence type="ECO:0000256" key="5">
    <source>
        <dbReference type="ARBA" id="ARBA00022679"/>
    </source>
</evidence>
<dbReference type="EMBL" id="CAMPGE010023974">
    <property type="protein sequence ID" value="CAI2381845.1"/>
    <property type="molecule type" value="Genomic_DNA"/>
</dbReference>
<evidence type="ECO:0000256" key="4">
    <source>
        <dbReference type="ARBA" id="ARBA00012251"/>
    </source>
</evidence>
<dbReference type="Proteomes" id="UP001295684">
    <property type="component" value="Unassembled WGS sequence"/>
</dbReference>
<dbReference type="GO" id="GO:0008270">
    <property type="term" value="F:zinc ion binding"/>
    <property type="evidence" value="ECO:0007669"/>
    <property type="project" value="UniProtKB-KW"/>
</dbReference>
<dbReference type="FunFam" id="3.30.40.10:FF:000051">
    <property type="entry name" value="RBR-type E3 ubiquitin transferase"/>
    <property type="match status" value="1"/>
</dbReference>
<comment type="catalytic activity">
    <reaction evidence="1">
        <text>[E2 ubiquitin-conjugating enzyme]-S-ubiquitinyl-L-cysteine + [acceptor protein]-L-lysine = [E2 ubiquitin-conjugating enzyme]-L-cysteine + [acceptor protein]-N(6)-ubiquitinyl-L-lysine.</text>
        <dbReference type="EC" id="2.3.2.31"/>
    </reaction>
</comment>
<dbReference type="Gene3D" id="3.30.40.10">
    <property type="entry name" value="Zinc/RING finger domain, C3HC4 (zinc finger)"/>
    <property type="match status" value="1"/>
</dbReference>
<keyword evidence="18" id="KW-1185">Reference proteome</keyword>
<dbReference type="InterPro" id="IPR031127">
    <property type="entry name" value="E3_UB_ligase_RBR"/>
</dbReference>
<reference evidence="17" key="1">
    <citation type="submission" date="2023-07" db="EMBL/GenBank/DDBJ databases">
        <authorList>
            <consortium name="AG Swart"/>
            <person name="Singh M."/>
            <person name="Singh A."/>
            <person name="Seah K."/>
            <person name="Emmerich C."/>
        </authorList>
    </citation>
    <scope>NUCLEOTIDE SEQUENCE</scope>
    <source>
        <strain evidence="17">DP1</strain>
    </source>
</reference>
<comment type="subcellular location">
    <subcellularLocation>
        <location evidence="2">Membrane</location>
        <topology evidence="2">Single-pass membrane protein</topology>
    </subcellularLocation>
</comment>
<evidence type="ECO:0000256" key="7">
    <source>
        <dbReference type="ARBA" id="ARBA00022723"/>
    </source>
</evidence>
<feature type="region of interest" description="Disordered" evidence="14">
    <location>
        <begin position="60"/>
        <end position="94"/>
    </location>
</feature>
<feature type="transmembrane region" description="Helical" evidence="15">
    <location>
        <begin position="446"/>
        <end position="471"/>
    </location>
</feature>
<dbReference type="CDD" id="cd20336">
    <property type="entry name" value="Rcat_RBR"/>
    <property type="match status" value="1"/>
</dbReference>